<feature type="compositionally biased region" description="Acidic residues" evidence="1">
    <location>
        <begin position="309"/>
        <end position="327"/>
    </location>
</feature>
<gene>
    <name evidence="2" type="ORF">PSFLO_02245</name>
</gene>
<organism evidence="2 3">
    <name type="scientific">Pseudozyma flocculosa</name>
    <dbReference type="NCBI Taxonomy" id="84751"/>
    <lineage>
        <taxon>Eukaryota</taxon>
        <taxon>Fungi</taxon>
        <taxon>Dikarya</taxon>
        <taxon>Basidiomycota</taxon>
        <taxon>Ustilaginomycotina</taxon>
        <taxon>Ustilaginomycetes</taxon>
        <taxon>Ustilaginales</taxon>
        <taxon>Ustilaginaceae</taxon>
        <taxon>Pseudozyma</taxon>
    </lineage>
</organism>
<dbReference type="PANTHER" id="PTHR14659">
    <property type="entry name" value="ALPHA- AND GAMMA-ADAPTIN-BINDING PROTEIN P34"/>
    <property type="match status" value="1"/>
</dbReference>
<feature type="region of interest" description="Disordered" evidence="1">
    <location>
        <begin position="453"/>
        <end position="573"/>
    </location>
</feature>
<dbReference type="Proteomes" id="UP000323386">
    <property type="component" value="Unassembled WGS sequence"/>
</dbReference>
<protein>
    <submittedName>
        <fullName evidence="2">Uncharacterized protein</fullName>
    </submittedName>
</protein>
<proteinExistence type="predicted"/>
<feature type="compositionally biased region" description="Acidic residues" evidence="1">
    <location>
        <begin position="62"/>
        <end position="77"/>
    </location>
</feature>
<feature type="compositionally biased region" description="Low complexity" evidence="1">
    <location>
        <begin position="503"/>
        <end position="515"/>
    </location>
</feature>
<evidence type="ECO:0000256" key="1">
    <source>
        <dbReference type="SAM" id="MobiDB-lite"/>
    </source>
</evidence>
<feature type="region of interest" description="Disordered" evidence="1">
    <location>
        <begin position="592"/>
        <end position="617"/>
    </location>
</feature>
<sequence length="719" mass="75314">MLDDVNDRANTIAVLPLLETSRHRTSAAIWTSTVNLIHAIVQGAQPDEPIVTGSSVKRHGDDDDDDDEDDDDEDDDGASSFVYAAPAALASDGSASAAPHHHQQQDGISVAWHISNRYYDADVQVRGLRPEEVASVVQCRKPRGLGSQRRPQAGTGDVFDALAQQRASVEVGPSSSTPMPSSGEDANDRLAQRLRGVPALVLVVDSSASLSTHKRILAGLSAVADPDRTTGDEDEEGAGISGFGLGVSLVVGLPTPRPLDVDADAGQASTSGPKDRGLAASRDDLVELYATDGWEYVDLGVDGTGSDSFSDDGTDSGSDGEEGQEAEGIERVREALMTHPWPGLMRKDEAQGRAMRRLDQEADGGATLFAPSTGLATGSFSDWRPRRDEEREADDDDNDGAGFEDGAGLRAPSDPSVAPRFPSLGLEEHATPDEVDEALARAFLARLEHGFSLHPVTGEGEGEGEGEGGAGADGKMDLPLPTNPRALEELEAFLESEDPAWPSSSSSFSASASAANDQSGSKTAAAAAAAGAVQPNPAGRRRTAQSGGTWGRSSIPPAPTGEQQEQQQQQQHEAVVATTFDDDFDDFVAAATPAAAPPRSSGTDVDGGRGVGQALSDSRFSDDFDDFDDFDDGALGLNAATRLDMGPLGFGGFDTNAMAAASDEEGTHDLSAQFRTLQMHAERVRAIPDLERRRKEAALVALAFSMQMGGEEGGGGMHF</sequence>
<evidence type="ECO:0000313" key="3">
    <source>
        <dbReference type="Proteomes" id="UP000323386"/>
    </source>
</evidence>
<feature type="region of interest" description="Disordered" evidence="1">
    <location>
        <begin position="302"/>
        <end position="327"/>
    </location>
</feature>
<dbReference type="AlphaFoldDB" id="A0A5C3EX14"/>
<feature type="region of interest" description="Disordered" evidence="1">
    <location>
        <begin position="365"/>
        <end position="424"/>
    </location>
</feature>
<accession>A0A5C3EX14</accession>
<feature type="region of interest" description="Disordered" evidence="1">
    <location>
        <begin position="45"/>
        <end position="78"/>
    </location>
</feature>
<reference evidence="2 3" key="1">
    <citation type="submission" date="2018-03" db="EMBL/GenBank/DDBJ databases">
        <authorList>
            <person name="Guldener U."/>
        </authorList>
    </citation>
    <scope>NUCLEOTIDE SEQUENCE [LARGE SCALE GENOMIC DNA]</scope>
    <source>
        <strain evidence="2 3">DAOM196992</strain>
    </source>
</reference>
<feature type="compositionally biased region" description="Low complexity" evidence="1">
    <location>
        <begin position="562"/>
        <end position="573"/>
    </location>
</feature>
<feature type="region of interest" description="Disordered" evidence="1">
    <location>
        <begin position="258"/>
        <end position="279"/>
    </location>
</feature>
<dbReference type="PANTHER" id="PTHR14659:SF1">
    <property type="entry name" value="ALPHA- AND GAMMA-ADAPTIN-BINDING PROTEIN P34"/>
    <property type="match status" value="1"/>
</dbReference>
<feature type="compositionally biased region" description="Acidic residues" evidence="1">
    <location>
        <begin position="489"/>
        <end position="498"/>
    </location>
</feature>
<keyword evidence="3" id="KW-1185">Reference proteome</keyword>
<name>A0A5C3EX14_9BASI</name>
<dbReference type="EMBL" id="OOIP01000005">
    <property type="protein sequence ID" value="SPO36774.1"/>
    <property type="molecule type" value="Genomic_DNA"/>
</dbReference>
<dbReference type="OrthoDB" id="3362485at2759"/>
<evidence type="ECO:0000313" key="2">
    <source>
        <dbReference type="EMBL" id="SPO36774.1"/>
    </source>
</evidence>
<dbReference type="InterPro" id="IPR019341">
    <property type="entry name" value="Alpha/Gamma-adaptin-bd_p34"/>
</dbReference>